<feature type="chain" id="PRO_5008751585" evidence="2">
    <location>
        <begin position="21"/>
        <end position="1294"/>
    </location>
</feature>
<name>A0A1C6YNF9_PLACE</name>
<accession>A0A1C6YNF9</accession>
<evidence type="ECO:0000313" key="4">
    <source>
        <dbReference type="Proteomes" id="UP000507536"/>
    </source>
</evidence>
<feature type="region of interest" description="Disordered" evidence="1">
    <location>
        <begin position="309"/>
        <end position="331"/>
    </location>
</feature>
<dbReference type="Proteomes" id="UP000507536">
    <property type="component" value="Chromosome 14"/>
</dbReference>
<reference evidence="3 4" key="1">
    <citation type="submission" date="2016-08" db="EMBL/GenBank/DDBJ databases">
        <authorList>
            <consortium name="Pathogen Informatics"/>
        </authorList>
    </citation>
    <scope>NUCLEOTIDE SEQUENCE [LARGE SCALE GENOMIC DNA]</scope>
    <source>
        <strain evidence="3 4">DS</strain>
    </source>
</reference>
<dbReference type="EMBL" id="LT608194">
    <property type="protein sequence ID" value="SCM24937.1"/>
    <property type="molecule type" value="Genomic_DNA"/>
</dbReference>
<proteinExistence type="predicted"/>
<evidence type="ECO:0000313" key="3">
    <source>
        <dbReference type="EMBL" id="SCM24937.1"/>
    </source>
</evidence>
<sequence length="1294" mass="152790">MQHFILLLLLFVKYGAYVLCSSSSDDLGFESEIDKKWKLHPLETNPFVDLQHPNFRGDFVRSINEYYVFETEEYNAYKKERHNNIKNNTPFEKKQFHCAINVLLHGRPNSRNADDYRIWSPQMALIKYDVMLKKKYHKYVLFAPFVLMTNFVGDEGVHAHANYAFLIANRMAMTFKNLKDDDTCHTYDVFMHSHCVGGNIGRIAFTLDTEIWKTTNISLINMENERTVLAILNDNFKRTLTDVNIITDKSTIKYRKDPYFKDNEYCLYKSFNYTPGKKKLTDDFEDIFDDYKVDYDSLWSKEKPLNKKKLSRRSKSKNSSGKNFGSSFKGHANLDYNDEEDTFESMNVPGPSNNTYDNFHYSYQHTNSDLSDDDEDQISIKFAKRLHYHILNKKFNLLGATLTASPISGIYSNMEDLTVGYQHFSKYRHYLKWIPKYIAHKLGKVRDYKELFYLVNPELLCLLAVNEKLSYNFRQNTGSLMTFFKNVNYYSDLDTDEMVSFYSALGLHSSMHMRSLSYFILNIRNEYYLRLYNIPSYLSDINVSNNFPFFNYIKNNPICKHVPDHNLGQFISFVNEIINYDQKPKPFIPNRYVYKNPKLSHFVVPMSTSDKIYTPHAVIGSGRTNLLLYTYDVYRNVSRKQVSDDNALTSDVLFEYEGDPLIFYNWLSYIGDQNDMKRRNFMQKIYLYSDNININVADNLINAFSTTHYTKFFIFDKNHPVDAHKHLYRTLNNFSIPIQIVSYSGGNKKKITFPILNTPKIDRDEAITYEFINRYTNFLQNHVIRNSFYITTDRNYILTHKTFKGHQQKAVDRLRDQIKVVKNFINSHKTFNEMKKALRDSFNMYKNSYDEYDPPSEEIIYERNELPNYLGVTSHGTAPINTDNYINEELGDLESFVEENYPNPIGLDGGVSKDDSSQYDLSYYDNYNGTYLLVNSDLKLRSVYKYMLKYSKIYKSTKYIEFVMKNEMRGDVSDQLANVENGSSCLFDFNDNVRVSYIIDYCNYDKKSYFLFYKEYKSKNIYSVPSQDLCESAEYSYLKLCQNISLLKKFFTKTLDTQLGEIHKDEMKRMTKIKNAIENNIDFKNILSISNDSLVSIIHDKNEGITTFDINACFTVSAKLTLGNIFNVNSRIDPETRRTNINNSIFCTPVSVPVAVNRPIMRSINDVYIRAIFNIMKDQQFREYMRIPDNSNPYHSFIYFFDKYAYVYKKRKWYKNMNHVEMFIPPQTIKWNMFYYLLRENSQTNYNNEMFLYDFFYGKKSADVKALSRNIMKPFLSHFTLFFYLYKVDESIGN</sequence>
<organism evidence="3 4">
    <name type="scientific">Plasmodium chabaudi adami</name>
    <dbReference type="NCBI Taxonomy" id="5826"/>
    <lineage>
        <taxon>Eukaryota</taxon>
        <taxon>Sar</taxon>
        <taxon>Alveolata</taxon>
        <taxon>Apicomplexa</taxon>
        <taxon>Aconoidasida</taxon>
        <taxon>Haemosporida</taxon>
        <taxon>Plasmodiidae</taxon>
        <taxon>Plasmodium</taxon>
        <taxon>Plasmodium (Vinckeia)</taxon>
    </lineage>
</organism>
<keyword evidence="2" id="KW-0732">Signal</keyword>
<gene>
    <name evidence="3" type="ORF">PCHDS_000448400</name>
</gene>
<evidence type="ECO:0000256" key="2">
    <source>
        <dbReference type="SAM" id="SignalP"/>
    </source>
</evidence>
<protein>
    <submittedName>
        <fullName evidence="3">Uncharacterized protein</fullName>
    </submittedName>
</protein>
<feature type="signal peptide" evidence="2">
    <location>
        <begin position="1"/>
        <end position="20"/>
    </location>
</feature>
<feature type="compositionally biased region" description="Low complexity" evidence="1">
    <location>
        <begin position="317"/>
        <end position="330"/>
    </location>
</feature>
<evidence type="ECO:0000256" key="1">
    <source>
        <dbReference type="SAM" id="MobiDB-lite"/>
    </source>
</evidence>